<organism evidence="5 6">
    <name type="scientific">Aplysia californica</name>
    <name type="common">California sea hare</name>
    <dbReference type="NCBI Taxonomy" id="6500"/>
    <lineage>
        <taxon>Eukaryota</taxon>
        <taxon>Metazoa</taxon>
        <taxon>Spiralia</taxon>
        <taxon>Lophotrochozoa</taxon>
        <taxon>Mollusca</taxon>
        <taxon>Gastropoda</taxon>
        <taxon>Heterobranchia</taxon>
        <taxon>Euthyneura</taxon>
        <taxon>Tectipleura</taxon>
        <taxon>Aplysiida</taxon>
        <taxon>Aplysioidea</taxon>
        <taxon>Aplysiidae</taxon>
        <taxon>Aplysia</taxon>
    </lineage>
</organism>
<feature type="region of interest" description="Disordered" evidence="3">
    <location>
        <begin position="158"/>
        <end position="180"/>
    </location>
</feature>
<dbReference type="Gene3D" id="1.10.10.60">
    <property type="entry name" value="Homeodomain-like"/>
    <property type="match status" value="1"/>
</dbReference>
<dbReference type="RefSeq" id="XP_035829609.1">
    <property type="nucleotide sequence ID" value="XM_035973716.1"/>
</dbReference>
<sequence>MSANFSLLSVSLIELSTDSSNPSVRTRALRRPEGSNSSLSPPTGSLSSVARTNNICTTISGSAFKPSPSPVKSGFVGQQSYISEACKRKELDVDKSPEENRPPKKPRLVFTDIQRRTLHAIFKETKRPSKEMQQTIAQQLGLEVTTVANFFMNARRRSLDKWQDDNGNNNRESVSGCNKS</sequence>
<evidence type="ECO:0000256" key="1">
    <source>
        <dbReference type="PROSITE-ProRule" id="PRU00108"/>
    </source>
</evidence>
<feature type="region of interest" description="Disordered" evidence="3">
    <location>
        <begin position="19"/>
        <end position="49"/>
    </location>
</feature>
<dbReference type="SMART" id="SM00389">
    <property type="entry name" value="HOX"/>
    <property type="match status" value="1"/>
</dbReference>
<dbReference type="SUPFAM" id="SSF46689">
    <property type="entry name" value="Homeodomain-like"/>
    <property type="match status" value="1"/>
</dbReference>
<dbReference type="Proteomes" id="UP000694888">
    <property type="component" value="Unplaced"/>
</dbReference>
<evidence type="ECO:0000259" key="4">
    <source>
        <dbReference type="PROSITE" id="PS50071"/>
    </source>
</evidence>
<evidence type="ECO:0000256" key="3">
    <source>
        <dbReference type="SAM" id="MobiDB-lite"/>
    </source>
</evidence>
<protein>
    <submittedName>
        <fullName evidence="6">Hepatocyte nuclear factor 6-like</fullName>
    </submittedName>
</protein>
<name>A0ABM1W4L6_APLCA</name>
<dbReference type="CDD" id="cd00086">
    <property type="entry name" value="homeodomain"/>
    <property type="match status" value="1"/>
</dbReference>
<comment type="subcellular location">
    <subcellularLocation>
        <location evidence="1 2">Nucleus</location>
    </subcellularLocation>
</comment>
<keyword evidence="5" id="KW-1185">Reference proteome</keyword>
<accession>A0ABM1W4L6</accession>
<keyword evidence="1 2" id="KW-0371">Homeobox</keyword>
<evidence type="ECO:0000256" key="2">
    <source>
        <dbReference type="RuleBase" id="RU000682"/>
    </source>
</evidence>
<proteinExistence type="predicted"/>
<feature type="compositionally biased region" description="Low complexity" evidence="3">
    <location>
        <begin position="34"/>
        <end position="48"/>
    </location>
</feature>
<gene>
    <name evidence="6" type="primary">LOC118479081</name>
</gene>
<dbReference type="InterPro" id="IPR051649">
    <property type="entry name" value="CUT_Homeobox"/>
</dbReference>
<evidence type="ECO:0000313" key="6">
    <source>
        <dbReference type="RefSeq" id="XP_035829609.1"/>
    </source>
</evidence>
<dbReference type="PROSITE" id="PS50071">
    <property type="entry name" value="HOMEOBOX_2"/>
    <property type="match status" value="1"/>
</dbReference>
<evidence type="ECO:0000313" key="5">
    <source>
        <dbReference type="Proteomes" id="UP000694888"/>
    </source>
</evidence>
<dbReference type="PANTHER" id="PTHR14057:SF47">
    <property type="entry name" value="HOMEOBOX PROTEIN ONECUT"/>
    <property type="match status" value="1"/>
</dbReference>
<feature type="domain" description="Homeobox" evidence="4">
    <location>
        <begin position="101"/>
        <end position="161"/>
    </location>
</feature>
<dbReference type="InterPro" id="IPR001356">
    <property type="entry name" value="HD"/>
</dbReference>
<feature type="compositionally biased region" description="Polar residues" evidence="3">
    <location>
        <begin position="165"/>
        <end position="180"/>
    </location>
</feature>
<keyword evidence="1 2" id="KW-0238">DNA-binding</keyword>
<keyword evidence="1 2" id="KW-0539">Nucleus</keyword>
<dbReference type="GeneID" id="118479081"/>
<feature type="DNA-binding region" description="Homeobox" evidence="1">
    <location>
        <begin position="103"/>
        <end position="162"/>
    </location>
</feature>
<dbReference type="PANTHER" id="PTHR14057">
    <property type="entry name" value="TRANSCRIPTION FACTOR ONECUT"/>
    <property type="match status" value="1"/>
</dbReference>
<dbReference type="Pfam" id="PF00046">
    <property type="entry name" value="Homeodomain"/>
    <property type="match status" value="1"/>
</dbReference>
<reference evidence="6" key="1">
    <citation type="submission" date="2025-08" db="UniProtKB">
        <authorList>
            <consortium name="RefSeq"/>
        </authorList>
    </citation>
    <scope>IDENTIFICATION</scope>
</reference>
<dbReference type="InterPro" id="IPR009057">
    <property type="entry name" value="Homeodomain-like_sf"/>
</dbReference>